<organism evidence="1 2">
    <name type="scientific">Vitis vinifera</name>
    <name type="common">Grape</name>
    <dbReference type="NCBI Taxonomy" id="29760"/>
    <lineage>
        <taxon>Eukaryota</taxon>
        <taxon>Viridiplantae</taxon>
        <taxon>Streptophyta</taxon>
        <taxon>Embryophyta</taxon>
        <taxon>Tracheophyta</taxon>
        <taxon>Spermatophyta</taxon>
        <taxon>Magnoliopsida</taxon>
        <taxon>eudicotyledons</taxon>
        <taxon>Gunneridae</taxon>
        <taxon>Pentapetalae</taxon>
        <taxon>rosids</taxon>
        <taxon>Vitales</taxon>
        <taxon>Vitaceae</taxon>
        <taxon>Viteae</taxon>
        <taxon>Vitis</taxon>
    </lineage>
</organism>
<evidence type="ECO:0000313" key="1">
    <source>
        <dbReference type="EMBL" id="RVW14312.1"/>
    </source>
</evidence>
<keyword evidence="1" id="KW-0808">Transferase</keyword>
<dbReference type="AlphaFoldDB" id="A0A438BTN3"/>
<sequence length="72" mass="8307">MLHLWNGPCLYMFSGNMLLSYTNDSYSFYARFLWMVRIGGGVFPVIKEPDYLVNGEYRVDKGAAPKMLNCLM</sequence>
<dbReference type="Proteomes" id="UP000288805">
    <property type="component" value="Unassembled WGS sequence"/>
</dbReference>
<proteinExistence type="predicted"/>
<dbReference type="UniPathway" id="UPA00378"/>
<comment type="caution">
    <text evidence="1">The sequence shown here is derived from an EMBL/GenBank/DDBJ whole genome shotgun (WGS) entry which is preliminary data.</text>
</comment>
<reference evidence="1 2" key="1">
    <citation type="journal article" date="2018" name="PLoS Genet.">
        <title>Population sequencing reveals clonal diversity and ancestral inbreeding in the grapevine cultivar Chardonnay.</title>
        <authorList>
            <person name="Roach M.J."/>
            <person name="Johnson D.L."/>
            <person name="Bohlmann J."/>
            <person name="van Vuuren H.J."/>
            <person name="Jones S.J."/>
            <person name="Pretorius I.S."/>
            <person name="Schmidt S.A."/>
            <person name="Borneman A.R."/>
        </authorList>
    </citation>
    <scope>NUCLEOTIDE SEQUENCE [LARGE SCALE GENOMIC DNA]</scope>
    <source>
        <strain evidence="2">cv. Chardonnay</strain>
        <tissue evidence="1">Leaf</tissue>
    </source>
</reference>
<protein>
    <submittedName>
        <fullName evidence="1">Dolichyl-diphosphooligosaccharide--protein glycosyltransferase subunit STT3B</fullName>
    </submittedName>
</protein>
<dbReference type="EMBL" id="QGNW01002622">
    <property type="protein sequence ID" value="RVW14312.1"/>
    <property type="molecule type" value="Genomic_DNA"/>
</dbReference>
<gene>
    <name evidence="1" type="primary">STT3B_3</name>
    <name evidence="1" type="ORF">CK203_099108</name>
</gene>
<name>A0A438BTN3_VITVI</name>
<evidence type="ECO:0000313" key="2">
    <source>
        <dbReference type="Proteomes" id="UP000288805"/>
    </source>
</evidence>
<accession>A0A438BTN3</accession>
<dbReference type="GO" id="GO:0016740">
    <property type="term" value="F:transferase activity"/>
    <property type="evidence" value="ECO:0007669"/>
    <property type="project" value="UniProtKB-KW"/>
</dbReference>